<dbReference type="SUPFAM" id="SSF48008">
    <property type="entry name" value="GntR ligand-binding domain-like"/>
    <property type="match status" value="1"/>
</dbReference>
<evidence type="ECO:0000256" key="3">
    <source>
        <dbReference type="ARBA" id="ARBA00023163"/>
    </source>
</evidence>
<dbReference type="Pfam" id="PF07729">
    <property type="entry name" value="FCD"/>
    <property type="match status" value="1"/>
</dbReference>
<evidence type="ECO:0000256" key="1">
    <source>
        <dbReference type="ARBA" id="ARBA00023015"/>
    </source>
</evidence>
<dbReference type="InterPro" id="IPR011711">
    <property type="entry name" value="GntR_C"/>
</dbReference>
<gene>
    <name evidence="5" type="ORF">ABEG18_10560</name>
</gene>
<dbReference type="InterPro" id="IPR036390">
    <property type="entry name" value="WH_DNA-bd_sf"/>
</dbReference>
<feature type="domain" description="HTH gntR-type" evidence="4">
    <location>
        <begin position="13"/>
        <end position="80"/>
    </location>
</feature>
<keyword evidence="1" id="KW-0805">Transcription regulation</keyword>
<dbReference type="EMBL" id="CP157484">
    <property type="protein sequence ID" value="XBO41173.1"/>
    <property type="molecule type" value="Genomic_DNA"/>
</dbReference>
<reference evidence="5" key="1">
    <citation type="submission" date="2024-05" db="EMBL/GenBank/DDBJ databases">
        <authorList>
            <person name="Kim S."/>
            <person name="Heo J."/>
            <person name="Choi H."/>
            <person name="Choi Y."/>
            <person name="Kwon S.-W."/>
            <person name="Kim Y."/>
        </authorList>
    </citation>
    <scope>NUCLEOTIDE SEQUENCE</scope>
    <source>
        <strain evidence="5">KACC 23698</strain>
    </source>
</reference>
<evidence type="ECO:0000256" key="2">
    <source>
        <dbReference type="ARBA" id="ARBA00023125"/>
    </source>
</evidence>
<dbReference type="SMART" id="SM00895">
    <property type="entry name" value="FCD"/>
    <property type="match status" value="1"/>
</dbReference>
<dbReference type="PANTHER" id="PTHR43537:SF20">
    <property type="entry name" value="HTH-TYPE TRANSCRIPTIONAL REPRESSOR GLAR"/>
    <property type="match status" value="1"/>
</dbReference>
<dbReference type="AlphaFoldDB" id="A0AAU7JL80"/>
<proteinExistence type="predicted"/>
<dbReference type="PANTHER" id="PTHR43537">
    <property type="entry name" value="TRANSCRIPTIONAL REGULATOR, GNTR FAMILY"/>
    <property type="match status" value="1"/>
</dbReference>
<dbReference type="SUPFAM" id="SSF46785">
    <property type="entry name" value="Winged helix' DNA-binding domain"/>
    <property type="match status" value="1"/>
</dbReference>
<dbReference type="InterPro" id="IPR000524">
    <property type="entry name" value="Tscrpt_reg_HTH_GntR"/>
</dbReference>
<keyword evidence="3" id="KW-0804">Transcription</keyword>
<dbReference type="Gene3D" id="1.10.10.10">
    <property type="entry name" value="Winged helix-like DNA-binding domain superfamily/Winged helix DNA-binding domain"/>
    <property type="match status" value="1"/>
</dbReference>
<organism evidence="5">
    <name type="scientific">Alsobacter sp. KACC 23698</name>
    <dbReference type="NCBI Taxonomy" id="3149229"/>
    <lineage>
        <taxon>Bacteria</taxon>
        <taxon>Pseudomonadati</taxon>
        <taxon>Pseudomonadota</taxon>
        <taxon>Alphaproteobacteria</taxon>
        <taxon>Hyphomicrobiales</taxon>
        <taxon>Alsobacteraceae</taxon>
        <taxon>Alsobacter</taxon>
    </lineage>
</organism>
<dbReference type="InterPro" id="IPR008920">
    <property type="entry name" value="TF_FadR/GntR_C"/>
</dbReference>
<evidence type="ECO:0000259" key="4">
    <source>
        <dbReference type="PROSITE" id="PS50949"/>
    </source>
</evidence>
<dbReference type="Gene3D" id="1.20.120.530">
    <property type="entry name" value="GntR ligand-binding domain-like"/>
    <property type="match status" value="1"/>
</dbReference>
<dbReference type="RefSeq" id="WP_406858025.1">
    <property type="nucleotide sequence ID" value="NZ_CP157484.1"/>
</dbReference>
<dbReference type="SMART" id="SM00345">
    <property type="entry name" value="HTH_GNTR"/>
    <property type="match status" value="1"/>
</dbReference>
<dbReference type="InterPro" id="IPR036388">
    <property type="entry name" value="WH-like_DNA-bd_sf"/>
</dbReference>
<dbReference type="GO" id="GO:0003700">
    <property type="term" value="F:DNA-binding transcription factor activity"/>
    <property type="evidence" value="ECO:0007669"/>
    <property type="project" value="InterPro"/>
</dbReference>
<sequence length="242" mass="27752">MTVRSDSAADRVATQASALCDRLRRDLLEGRLKPSRRLQLKYLMDQYDAGQTPIREALNRLASEGLVEIRDQRGFVVAGISADELRELTKTRCWLEERALRESMAAASPEWEEALVLAWHRLSKTPRSLSREKFESNPEWERLHRIFHRHLISGCGSQWLINYCEQQADLLFRYRQLSIQRVYPTRNVKDEHEAILKAVVDGDADKAVALLTAHYQGTANVILSDPDVFPNVIQTAADRQDL</sequence>
<accession>A0AAU7JL80</accession>
<dbReference type="GO" id="GO:0003677">
    <property type="term" value="F:DNA binding"/>
    <property type="evidence" value="ECO:0007669"/>
    <property type="project" value="UniProtKB-KW"/>
</dbReference>
<keyword evidence="2" id="KW-0238">DNA-binding</keyword>
<dbReference type="Pfam" id="PF00392">
    <property type="entry name" value="GntR"/>
    <property type="match status" value="1"/>
</dbReference>
<dbReference type="PROSITE" id="PS50949">
    <property type="entry name" value="HTH_GNTR"/>
    <property type="match status" value="1"/>
</dbReference>
<evidence type="ECO:0000313" key="5">
    <source>
        <dbReference type="EMBL" id="XBO41173.1"/>
    </source>
</evidence>
<name>A0AAU7JL80_9HYPH</name>
<protein>
    <submittedName>
        <fullName evidence="5">GntR family transcriptional regulator</fullName>
    </submittedName>
</protein>